<keyword evidence="14" id="KW-1185">Reference proteome</keyword>
<proteinExistence type="inferred from homology"/>
<feature type="signal peptide" evidence="11">
    <location>
        <begin position="1"/>
        <end position="19"/>
    </location>
</feature>
<dbReference type="FunFam" id="3.40.630.10:FF:000084">
    <property type="entry name" value="Carboxypeptidase B2"/>
    <property type="match status" value="1"/>
</dbReference>
<evidence type="ECO:0000256" key="8">
    <source>
        <dbReference type="ARBA" id="ARBA00022833"/>
    </source>
</evidence>
<evidence type="ECO:0000256" key="10">
    <source>
        <dbReference type="PROSITE-ProRule" id="PRU01379"/>
    </source>
</evidence>
<comment type="cofactor">
    <cofactor evidence="1">
        <name>Zn(2+)</name>
        <dbReference type="ChEBI" id="CHEBI:29105"/>
    </cofactor>
</comment>
<reference evidence="13 14" key="1">
    <citation type="submission" date="2012-04" db="EMBL/GenBank/DDBJ databases">
        <title>The Genome Sequence of Saprolegnia declina VS20.</title>
        <authorList>
            <consortium name="The Broad Institute Genome Sequencing Platform"/>
            <person name="Russ C."/>
            <person name="Nusbaum C."/>
            <person name="Tyler B."/>
            <person name="van West P."/>
            <person name="Dieguez-Uribeondo J."/>
            <person name="de Bruijn I."/>
            <person name="Tripathy S."/>
            <person name="Jiang R."/>
            <person name="Young S.K."/>
            <person name="Zeng Q."/>
            <person name="Gargeya S."/>
            <person name="Fitzgerald M."/>
            <person name="Haas B."/>
            <person name="Abouelleil A."/>
            <person name="Alvarado L."/>
            <person name="Arachchi H.M."/>
            <person name="Berlin A."/>
            <person name="Chapman S.B."/>
            <person name="Goldberg J."/>
            <person name="Griggs A."/>
            <person name="Gujja S."/>
            <person name="Hansen M."/>
            <person name="Howarth C."/>
            <person name="Imamovic A."/>
            <person name="Larimer J."/>
            <person name="McCowen C."/>
            <person name="Montmayeur A."/>
            <person name="Murphy C."/>
            <person name="Neiman D."/>
            <person name="Pearson M."/>
            <person name="Priest M."/>
            <person name="Roberts A."/>
            <person name="Saif S."/>
            <person name="Shea T."/>
            <person name="Sisk P."/>
            <person name="Sykes S."/>
            <person name="Wortman J."/>
            <person name="Nusbaum C."/>
            <person name="Birren B."/>
        </authorList>
    </citation>
    <scope>NUCLEOTIDE SEQUENCE [LARGE SCALE GENOMIC DNA]</scope>
    <source>
        <strain evidence="13 14">VS20</strain>
    </source>
</reference>
<dbReference type="InParanoid" id="T0PV57"/>
<dbReference type="AlphaFoldDB" id="T0PV57"/>
<comment type="similarity">
    <text evidence="2 10">Belongs to the peptidase M14 family.</text>
</comment>
<dbReference type="PROSITE" id="PS00133">
    <property type="entry name" value="CARBOXYPEPT_ZN_2"/>
    <property type="match status" value="1"/>
</dbReference>
<evidence type="ECO:0000256" key="6">
    <source>
        <dbReference type="ARBA" id="ARBA00022729"/>
    </source>
</evidence>
<dbReference type="Proteomes" id="UP000030762">
    <property type="component" value="Unassembled WGS sequence"/>
</dbReference>
<dbReference type="VEuPathDB" id="FungiDB:SDRG_17219"/>
<dbReference type="PANTHER" id="PTHR11705:SF143">
    <property type="entry name" value="SLL0236 PROTEIN"/>
    <property type="match status" value="1"/>
</dbReference>
<evidence type="ECO:0000256" key="9">
    <source>
        <dbReference type="ARBA" id="ARBA00023049"/>
    </source>
</evidence>
<dbReference type="eggNOG" id="KOG2650">
    <property type="taxonomic scope" value="Eukaryota"/>
</dbReference>
<dbReference type="InterPro" id="IPR000834">
    <property type="entry name" value="Peptidase_M14"/>
</dbReference>
<keyword evidence="5" id="KW-0479">Metal-binding</keyword>
<organism evidence="13 14">
    <name type="scientific">Saprolegnia diclina (strain VS20)</name>
    <dbReference type="NCBI Taxonomy" id="1156394"/>
    <lineage>
        <taxon>Eukaryota</taxon>
        <taxon>Sar</taxon>
        <taxon>Stramenopiles</taxon>
        <taxon>Oomycota</taxon>
        <taxon>Saprolegniomycetes</taxon>
        <taxon>Saprolegniales</taxon>
        <taxon>Saprolegniaceae</taxon>
        <taxon>Saprolegnia</taxon>
    </lineage>
</organism>
<evidence type="ECO:0000256" key="3">
    <source>
        <dbReference type="ARBA" id="ARBA00022645"/>
    </source>
</evidence>
<evidence type="ECO:0000256" key="7">
    <source>
        <dbReference type="ARBA" id="ARBA00022801"/>
    </source>
</evidence>
<dbReference type="STRING" id="1156394.T0PV57"/>
<evidence type="ECO:0000256" key="11">
    <source>
        <dbReference type="SAM" id="SignalP"/>
    </source>
</evidence>
<evidence type="ECO:0000256" key="1">
    <source>
        <dbReference type="ARBA" id="ARBA00001947"/>
    </source>
</evidence>
<dbReference type="EMBL" id="JH767349">
    <property type="protein sequence ID" value="EQC24890.1"/>
    <property type="molecule type" value="Genomic_DNA"/>
</dbReference>
<evidence type="ECO:0000259" key="12">
    <source>
        <dbReference type="PROSITE" id="PS52035"/>
    </source>
</evidence>
<dbReference type="GO" id="GO:0008270">
    <property type="term" value="F:zinc ion binding"/>
    <property type="evidence" value="ECO:0007669"/>
    <property type="project" value="InterPro"/>
</dbReference>
<feature type="chain" id="PRO_5004569253" description="Peptidase M14 domain-containing protein" evidence="11">
    <location>
        <begin position="20"/>
        <end position="351"/>
    </location>
</feature>
<dbReference type="GeneID" id="19957946"/>
<dbReference type="GO" id="GO:0006508">
    <property type="term" value="P:proteolysis"/>
    <property type="evidence" value="ECO:0007669"/>
    <property type="project" value="UniProtKB-KW"/>
</dbReference>
<gene>
    <name evidence="13" type="ORF">SDRG_17219</name>
</gene>
<dbReference type="PROSITE" id="PS52035">
    <property type="entry name" value="PEPTIDASE_M14"/>
    <property type="match status" value="1"/>
</dbReference>
<evidence type="ECO:0000313" key="14">
    <source>
        <dbReference type="Proteomes" id="UP000030762"/>
    </source>
</evidence>
<dbReference type="SUPFAM" id="SSF53187">
    <property type="entry name" value="Zn-dependent exopeptidases"/>
    <property type="match status" value="1"/>
</dbReference>
<dbReference type="Gene3D" id="3.40.630.10">
    <property type="entry name" value="Zn peptidases"/>
    <property type="match status" value="1"/>
</dbReference>
<protein>
    <recommendedName>
        <fullName evidence="12">Peptidase M14 domain-containing protein</fullName>
    </recommendedName>
</protein>
<dbReference type="GO" id="GO:0005615">
    <property type="term" value="C:extracellular space"/>
    <property type="evidence" value="ECO:0007669"/>
    <property type="project" value="TreeGrafter"/>
</dbReference>
<keyword evidence="7" id="KW-0378">Hydrolase</keyword>
<keyword evidence="9" id="KW-0482">Metalloprotease</keyword>
<dbReference type="GO" id="GO:0004181">
    <property type="term" value="F:metallocarboxypeptidase activity"/>
    <property type="evidence" value="ECO:0007669"/>
    <property type="project" value="InterPro"/>
</dbReference>
<feature type="domain" description="Peptidase M14" evidence="12">
    <location>
        <begin position="72"/>
        <end position="348"/>
    </location>
</feature>
<dbReference type="InterPro" id="IPR057247">
    <property type="entry name" value="CARBOXYPEPT_ZN_2"/>
</dbReference>
<accession>T0PV57</accession>
<keyword evidence="8" id="KW-0862">Zinc</keyword>
<evidence type="ECO:0000256" key="4">
    <source>
        <dbReference type="ARBA" id="ARBA00022670"/>
    </source>
</evidence>
<dbReference type="PANTHER" id="PTHR11705">
    <property type="entry name" value="PROTEASE FAMILY M14 CARBOXYPEPTIDASE A,B"/>
    <property type="match status" value="1"/>
</dbReference>
<evidence type="ECO:0000256" key="5">
    <source>
        <dbReference type="ARBA" id="ARBA00022723"/>
    </source>
</evidence>
<dbReference type="RefSeq" id="XP_008621680.1">
    <property type="nucleotide sequence ID" value="XM_008623458.1"/>
</dbReference>
<evidence type="ECO:0000313" key="13">
    <source>
        <dbReference type="EMBL" id="EQC24890.1"/>
    </source>
</evidence>
<keyword evidence="4" id="KW-0645">Protease</keyword>
<dbReference type="SMART" id="SM00631">
    <property type="entry name" value="Zn_pept"/>
    <property type="match status" value="1"/>
</dbReference>
<sequence length="351" mass="38839">MKYTLPLLALALATLSTDAALIRSEDGRFRTPTAVAAISADADTNRKCHTTNGDFVAALAPGKYASSSFHKCFRTDAQIFQFLDTLASQNSQILTKFQISTSFKGEKIWAYKISTGSRAKALYTQSMLHAREWVAGSSAVFTIASILDDVANKKPTPADSYDLVFVPIVNIDGYRITWSSKRLQRKNANEVDLNRNWYTPIRNPSPPRPSDETYPGPSYFSEKETQGIRDYITARNATFAGYLDVHSFAGEVQLPYGDTKAALGNGLDTKYQTLGDALSTAMGSSYTTTFEWEMYLSYGCFEDWGQRYLNKPTLTIEMAGNDFVAPASTIVSSGKELYRGYYAFANGVSKF</sequence>
<name>T0PV57_SAPDV</name>
<dbReference type="OMA" id="KCFRTDA"/>
<feature type="active site" description="Proton donor/acceptor" evidence="10">
    <location>
        <position position="317"/>
    </location>
</feature>
<dbReference type="Pfam" id="PF00246">
    <property type="entry name" value="Peptidase_M14"/>
    <property type="match status" value="1"/>
</dbReference>
<dbReference type="OrthoDB" id="3626597at2759"/>
<keyword evidence="6 11" id="KW-0732">Signal</keyword>
<keyword evidence="3" id="KW-0121">Carboxypeptidase</keyword>
<evidence type="ECO:0000256" key="2">
    <source>
        <dbReference type="ARBA" id="ARBA00005988"/>
    </source>
</evidence>